<dbReference type="SUPFAM" id="SSF51905">
    <property type="entry name" value="FAD/NAD(P)-binding domain"/>
    <property type="match status" value="1"/>
</dbReference>
<dbReference type="Pfam" id="PF01593">
    <property type="entry name" value="Amino_oxidase"/>
    <property type="match status" value="1"/>
</dbReference>
<reference evidence="2" key="1">
    <citation type="submission" date="2020-11" db="EMBL/GenBank/DDBJ databases">
        <authorList>
            <consortium name="DOE Joint Genome Institute"/>
            <person name="Ahrendt S."/>
            <person name="Riley R."/>
            <person name="Andreopoulos W."/>
            <person name="Labutti K."/>
            <person name="Pangilinan J."/>
            <person name="Ruiz-Duenas F.J."/>
            <person name="Barrasa J.M."/>
            <person name="Sanchez-Garcia M."/>
            <person name="Camarero S."/>
            <person name="Miyauchi S."/>
            <person name="Serrano A."/>
            <person name="Linde D."/>
            <person name="Babiker R."/>
            <person name="Drula E."/>
            <person name="Ayuso-Fernandez I."/>
            <person name="Pacheco R."/>
            <person name="Padilla G."/>
            <person name="Ferreira P."/>
            <person name="Barriuso J."/>
            <person name="Kellner H."/>
            <person name="Castanera R."/>
            <person name="Alfaro M."/>
            <person name="Ramirez L."/>
            <person name="Pisabarro A.G."/>
            <person name="Kuo A."/>
            <person name="Tritt A."/>
            <person name="Lipzen A."/>
            <person name="He G."/>
            <person name="Yan M."/>
            <person name="Ng V."/>
            <person name="Cullen D."/>
            <person name="Martin F."/>
            <person name="Rosso M.-N."/>
            <person name="Henrissat B."/>
            <person name="Hibbett D."/>
            <person name="Martinez A.T."/>
            <person name="Grigoriev I.V."/>
        </authorList>
    </citation>
    <scope>NUCLEOTIDE SEQUENCE</scope>
    <source>
        <strain evidence="2">CBS 506.95</strain>
    </source>
</reference>
<organism evidence="2 3">
    <name type="scientific">Crepidotus variabilis</name>
    <dbReference type="NCBI Taxonomy" id="179855"/>
    <lineage>
        <taxon>Eukaryota</taxon>
        <taxon>Fungi</taxon>
        <taxon>Dikarya</taxon>
        <taxon>Basidiomycota</taxon>
        <taxon>Agaricomycotina</taxon>
        <taxon>Agaricomycetes</taxon>
        <taxon>Agaricomycetidae</taxon>
        <taxon>Agaricales</taxon>
        <taxon>Agaricineae</taxon>
        <taxon>Crepidotaceae</taxon>
        <taxon>Crepidotus</taxon>
    </lineage>
</organism>
<dbReference type="InterPro" id="IPR036188">
    <property type="entry name" value="FAD/NAD-bd_sf"/>
</dbReference>
<dbReference type="Proteomes" id="UP000807306">
    <property type="component" value="Unassembled WGS sequence"/>
</dbReference>
<dbReference type="GO" id="GO:0001716">
    <property type="term" value="F:L-amino-acid oxidase activity"/>
    <property type="evidence" value="ECO:0007669"/>
    <property type="project" value="TreeGrafter"/>
</dbReference>
<dbReference type="PANTHER" id="PTHR10742">
    <property type="entry name" value="FLAVIN MONOAMINE OXIDASE"/>
    <property type="match status" value="1"/>
</dbReference>
<gene>
    <name evidence="2" type="ORF">CPB83DRAFT_896759</name>
</gene>
<comment type="caution">
    <text evidence="2">The sequence shown here is derived from an EMBL/GenBank/DDBJ whole genome shotgun (WGS) entry which is preliminary data.</text>
</comment>
<dbReference type="Gene3D" id="3.90.660.10">
    <property type="match status" value="1"/>
</dbReference>
<dbReference type="GO" id="GO:0009063">
    <property type="term" value="P:amino acid catabolic process"/>
    <property type="evidence" value="ECO:0007669"/>
    <property type="project" value="TreeGrafter"/>
</dbReference>
<sequence length="640" mass="72120">MARHSWLRKLAQFIQPDVKPCELKETFARDSAICDDILECLPAYKLSPVAIIGAGVAGMRCAMMLDHLGMPYEIFEASQRHGGRCYTYRFTHEEDSSLKHDYFDVGAARFPQIPAMRSLFALFEELGITPEGGPGGKLVPFIDSTPGNILMYNNFKKHTREVDTSGDHFHDADLNQGGIPNEFVARQFVTSNGRAIYGVYACYAAALEPFAQELAKDFLTGWEQLMKYDTLSARAFFVQVMQYPLDVIQWMEDRMSAGTGLFNKGFAEAVLDYFYFFLAPPPEYKGEDGETKWWCIDGGTEVLTNAMYKSLKNKPRYSHRITSVFMSNPQAATTTMKLAIAGHPEFSNREYSHVISTIPLPCLRMIDLSNCGLTHRQNSAIRFIKQTASMKIGIKFKTRWWQHDSRFTQQVGGASFTDRAVRKVVYPSYGLGGARHLPGVLIAAYSWDEDSIQLGSFIQDKVWGERQDSAQRPDSETMLLEQVYQDLAALHGQTPEFYKAETLDYYAYAWQNNPNTMGAFTYFGPGDFSTLYPSITVPAAHGHFHFAGAAASIKHSWVAGALDSAWRCVHEILVKENSSSCTEFLKKYVGESHGIESNSKILELEILKAVFAEALDEKQTRRKEDDLREVPVRAEVIQVN</sequence>
<dbReference type="InterPro" id="IPR050281">
    <property type="entry name" value="Flavin_monoamine_oxidase"/>
</dbReference>
<accession>A0A9P6EB39</accession>
<keyword evidence="3" id="KW-1185">Reference proteome</keyword>
<dbReference type="InterPro" id="IPR002937">
    <property type="entry name" value="Amino_oxidase"/>
</dbReference>
<evidence type="ECO:0000313" key="2">
    <source>
        <dbReference type="EMBL" id="KAF9525717.1"/>
    </source>
</evidence>
<protein>
    <recommendedName>
        <fullName evidence="1">Amine oxidase domain-containing protein</fullName>
    </recommendedName>
</protein>
<dbReference type="AlphaFoldDB" id="A0A9P6EB39"/>
<dbReference type="EMBL" id="MU157880">
    <property type="protein sequence ID" value="KAF9525717.1"/>
    <property type="molecule type" value="Genomic_DNA"/>
</dbReference>
<dbReference type="Gene3D" id="1.20.1440.240">
    <property type="match status" value="1"/>
</dbReference>
<dbReference type="OrthoDB" id="7777654at2759"/>
<dbReference type="PANTHER" id="PTHR10742:SF342">
    <property type="entry name" value="AMINE OXIDASE"/>
    <property type="match status" value="1"/>
</dbReference>
<feature type="domain" description="Amine oxidase" evidence="1">
    <location>
        <begin position="56"/>
        <end position="573"/>
    </location>
</feature>
<dbReference type="SUPFAM" id="SSF54373">
    <property type="entry name" value="FAD-linked reductases, C-terminal domain"/>
    <property type="match status" value="1"/>
</dbReference>
<dbReference type="Gene3D" id="3.50.50.60">
    <property type="entry name" value="FAD/NAD(P)-binding domain"/>
    <property type="match status" value="1"/>
</dbReference>
<evidence type="ECO:0000313" key="3">
    <source>
        <dbReference type="Proteomes" id="UP000807306"/>
    </source>
</evidence>
<name>A0A9P6EB39_9AGAR</name>
<evidence type="ECO:0000259" key="1">
    <source>
        <dbReference type="Pfam" id="PF01593"/>
    </source>
</evidence>
<proteinExistence type="predicted"/>